<dbReference type="Pfam" id="PF05488">
    <property type="entry name" value="PAAR_motif"/>
    <property type="match status" value="1"/>
</dbReference>
<evidence type="ECO:0000313" key="2">
    <source>
        <dbReference type="Proteomes" id="UP000294480"/>
    </source>
</evidence>
<dbReference type="Gene3D" id="2.60.200.60">
    <property type="match status" value="1"/>
</dbReference>
<comment type="caution">
    <text evidence="1">The sequence shown here is derived from an EMBL/GenBank/DDBJ whole genome shotgun (WGS) entry which is preliminary data.</text>
</comment>
<sequence length="91" mass="9161">METNVSVSRLGDKSDHGGEIITATANAKIDGVAIAKAGDIHRCPIHGDTPISARSDMSTNDVPWAHIGAVAGCGAIITTGSDNLKAPLAGV</sequence>
<protein>
    <submittedName>
        <fullName evidence="1">Putative Zn-binding protein involved in type VI secretion</fullName>
    </submittedName>
</protein>
<name>A0A4R6Y030_9BURK</name>
<accession>A0A4R6Y030</accession>
<dbReference type="Proteomes" id="UP000294480">
    <property type="component" value="Unassembled WGS sequence"/>
</dbReference>
<dbReference type="CDD" id="cd14744">
    <property type="entry name" value="PAAR_CT_2"/>
    <property type="match status" value="1"/>
</dbReference>
<reference evidence="1 2" key="1">
    <citation type="submission" date="2019-03" db="EMBL/GenBank/DDBJ databases">
        <title>Genomic Encyclopedia of Type Strains, Phase IV (KMG-IV): sequencing the most valuable type-strain genomes for metagenomic binning, comparative biology and taxonomic classification.</title>
        <authorList>
            <person name="Goeker M."/>
        </authorList>
    </citation>
    <scope>NUCLEOTIDE SEQUENCE [LARGE SCALE GENOMIC DNA]</scope>
    <source>
        <strain evidence="1 2">DSM 102852</strain>
    </source>
</reference>
<dbReference type="EMBL" id="SNZE01000042">
    <property type="protein sequence ID" value="TDR27730.1"/>
    <property type="molecule type" value="Genomic_DNA"/>
</dbReference>
<keyword evidence="2" id="KW-1185">Reference proteome</keyword>
<dbReference type="InterPro" id="IPR008727">
    <property type="entry name" value="PAAR_motif"/>
</dbReference>
<proteinExistence type="predicted"/>
<gene>
    <name evidence="1" type="ORF">DFR44_1424</name>
</gene>
<dbReference type="AlphaFoldDB" id="A0A4R6Y030"/>
<dbReference type="RefSeq" id="WP_133621594.1">
    <property type="nucleotide sequence ID" value="NZ_SNZE01000042.1"/>
</dbReference>
<dbReference type="OrthoDB" id="8565659at2"/>
<organism evidence="1 2">
    <name type="scientific">Hydromonas duriensis</name>
    <dbReference type="NCBI Taxonomy" id="1527608"/>
    <lineage>
        <taxon>Bacteria</taxon>
        <taxon>Pseudomonadati</taxon>
        <taxon>Pseudomonadota</taxon>
        <taxon>Betaproteobacteria</taxon>
        <taxon>Burkholderiales</taxon>
        <taxon>Burkholderiaceae</taxon>
        <taxon>Hydromonas</taxon>
    </lineage>
</organism>
<evidence type="ECO:0000313" key="1">
    <source>
        <dbReference type="EMBL" id="TDR27730.1"/>
    </source>
</evidence>